<reference evidence="4 5" key="1">
    <citation type="submission" date="2020-08" db="EMBL/GenBank/DDBJ databases">
        <authorList>
            <person name="Koutsovoulos G."/>
            <person name="Danchin GJ E."/>
        </authorList>
    </citation>
    <scope>NUCLEOTIDE SEQUENCE [LARGE SCALE GENOMIC DNA]</scope>
</reference>
<evidence type="ECO:0000256" key="1">
    <source>
        <dbReference type="ARBA" id="ARBA00022786"/>
    </source>
</evidence>
<protein>
    <recommendedName>
        <fullName evidence="3">HECT domain-containing protein</fullName>
    </recommendedName>
</protein>
<dbReference type="InterPro" id="IPR035983">
    <property type="entry name" value="Hect_E3_ubiquitin_ligase"/>
</dbReference>
<organism evidence="4 5">
    <name type="scientific">Meloidogyne enterolobii</name>
    <name type="common">Root-knot nematode worm</name>
    <name type="synonym">Meloidogyne mayaguensis</name>
    <dbReference type="NCBI Taxonomy" id="390850"/>
    <lineage>
        <taxon>Eukaryota</taxon>
        <taxon>Metazoa</taxon>
        <taxon>Ecdysozoa</taxon>
        <taxon>Nematoda</taxon>
        <taxon>Chromadorea</taxon>
        <taxon>Rhabditida</taxon>
        <taxon>Tylenchina</taxon>
        <taxon>Tylenchomorpha</taxon>
        <taxon>Tylenchoidea</taxon>
        <taxon>Meloidogynidae</taxon>
        <taxon>Meloidogyninae</taxon>
        <taxon>Meloidogyne</taxon>
    </lineage>
</organism>
<dbReference type="GO" id="GO:0090263">
    <property type="term" value="P:positive regulation of canonical Wnt signaling pathway"/>
    <property type="evidence" value="ECO:0007669"/>
    <property type="project" value="TreeGrafter"/>
</dbReference>
<dbReference type="AlphaFoldDB" id="A0A6V7UUA4"/>
<comment type="caution">
    <text evidence="2">Lacks conserved residue(s) required for the propagation of feature annotation.</text>
</comment>
<gene>
    <name evidence="4" type="ORF">MENT_LOCUS16601</name>
</gene>
<dbReference type="PANTHER" id="PTHR46276:SF1">
    <property type="entry name" value="E3 UBIQUITIN-PROTEIN LIGASE UBR5"/>
    <property type="match status" value="1"/>
</dbReference>
<dbReference type="GO" id="GO:0034450">
    <property type="term" value="F:ubiquitin-ubiquitin ligase activity"/>
    <property type="evidence" value="ECO:0007669"/>
    <property type="project" value="TreeGrafter"/>
</dbReference>
<dbReference type="PROSITE" id="PS50237">
    <property type="entry name" value="HECT"/>
    <property type="match status" value="1"/>
</dbReference>
<dbReference type="GO" id="GO:0005634">
    <property type="term" value="C:nucleus"/>
    <property type="evidence" value="ECO:0007669"/>
    <property type="project" value="TreeGrafter"/>
</dbReference>
<name>A0A6V7UUA4_MELEN</name>
<proteinExistence type="predicted"/>
<dbReference type="GO" id="GO:0005737">
    <property type="term" value="C:cytoplasm"/>
    <property type="evidence" value="ECO:0007669"/>
    <property type="project" value="TreeGrafter"/>
</dbReference>
<evidence type="ECO:0000313" key="4">
    <source>
        <dbReference type="EMBL" id="CAD2164475.1"/>
    </source>
</evidence>
<sequence length="195" mass="22333">MGICLQHMEIFPLPLSRYVLKYILGCNITWYDLAFFDSSLFDSLRSIVYNENDESYQSQEFFNQLEMTFAVDLPAEELLAIDYCLSVCTFGFRVVVRLNWGGADIPVNNENVLEYILCIFLLKNLLIGRNKASLDAMRRGVFDVLPADALINLTAEDMRLILCGSQDINLQIFQCFTKFFDESSAPTNVLAKYKL</sequence>
<dbReference type="Proteomes" id="UP000580250">
    <property type="component" value="Unassembled WGS sequence"/>
</dbReference>
<keyword evidence="1 2" id="KW-0833">Ubl conjugation pathway</keyword>
<dbReference type="GO" id="GO:0000209">
    <property type="term" value="P:protein polyubiquitination"/>
    <property type="evidence" value="ECO:0007669"/>
    <property type="project" value="TreeGrafter"/>
</dbReference>
<evidence type="ECO:0000256" key="2">
    <source>
        <dbReference type="PROSITE-ProRule" id="PRU00104"/>
    </source>
</evidence>
<dbReference type="EMBL" id="CAJEWN010000103">
    <property type="protein sequence ID" value="CAD2164475.1"/>
    <property type="molecule type" value="Genomic_DNA"/>
</dbReference>
<evidence type="ECO:0000313" key="5">
    <source>
        <dbReference type="Proteomes" id="UP000580250"/>
    </source>
</evidence>
<feature type="domain" description="HECT" evidence="3">
    <location>
        <begin position="1"/>
        <end position="179"/>
    </location>
</feature>
<dbReference type="Pfam" id="PF00632">
    <property type="entry name" value="HECT"/>
    <property type="match status" value="1"/>
</dbReference>
<dbReference type="OrthoDB" id="5806595at2759"/>
<dbReference type="PANTHER" id="PTHR46276">
    <property type="entry name" value="E3 UBIQUITIN-PROTEIN LIGASE UBR5"/>
    <property type="match status" value="1"/>
</dbReference>
<dbReference type="SUPFAM" id="SSF56204">
    <property type="entry name" value="Hect, E3 ligase catalytic domain"/>
    <property type="match status" value="1"/>
</dbReference>
<evidence type="ECO:0000259" key="3">
    <source>
        <dbReference type="PROSITE" id="PS50237"/>
    </source>
</evidence>
<comment type="caution">
    <text evidence="4">The sequence shown here is derived from an EMBL/GenBank/DDBJ whole genome shotgun (WGS) entry which is preliminary data.</text>
</comment>
<dbReference type="Gene3D" id="3.30.2160.10">
    <property type="entry name" value="Hect, E3 ligase catalytic domain"/>
    <property type="match status" value="1"/>
</dbReference>
<dbReference type="InterPro" id="IPR000569">
    <property type="entry name" value="HECT_dom"/>
</dbReference>
<accession>A0A6V7UUA4</accession>